<evidence type="ECO:0000256" key="10">
    <source>
        <dbReference type="SAM" id="Phobius"/>
    </source>
</evidence>
<dbReference type="GO" id="GO:0055085">
    <property type="term" value="P:transmembrane transport"/>
    <property type="evidence" value="ECO:0007669"/>
    <property type="project" value="InterPro"/>
</dbReference>
<evidence type="ECO:0000256" key="2">
    <source>
        <dbReference type="ARBA" id="ARBA00008583"/>
    </source>
</evidence>
<evidence type="ECO:0000313" key="12">
    <source>
        <dbReference type="EMBL" id="KAB1638221.1"/>
    </source>
</evidence>
<dbReference type="AlphaFoldDB" id="A0A7J5B2K3"/>
<dbReference type="PIRSF" id="PIRSF006060">
    <property type="entry name" value="AA_transporter"/>
    <property type="match status" value="1"/>
</dbReference>
<keyword evidence="5 10" id="KW-0812">Transmembrane</keyword>
<evidence type="ECO:0000256" key="8">
    <source>
        <dbReference type="ARBA" id="ARBA00023136"/>
    </source>
</evidence>
<feature type="transmembrane region" description="Helical" evidence="10">
    <location>
        <begin position="40"/>
        <end position="60"/>
    </location>
</feature>
<evidence type="ECO:0000256" key="7">
    <source>
        <dbReference type="ARBA" id="ARBA00022989"/>
    </source>
</evidence>
<comment type="similarity">
    <text evidence="2">Belongs to the amino acid-polyamine-organocation (APC) superfamily. Amino acid transporter (AAT) (TC 2.A.3.1) family.</text>
</comment>
<feature type="region of interest" description="Disordered" evidence="9">
    <location>
        <begin position="1"/>
        <end position="26"/>
    </location>
</feature>
<evidence type="ECO:0000256" key="9">
    <source>
        <dbReference type="SAM" id="MobiDB-lite"/>
    </source>
</evidence>
<keyword evidence="4" id="KW-1003">Cell membrane</keyword>
<feature type="compositionally biased region" description="Low complexity" evidence="9">
    <location>
        <begin position="1"/>
        <end position="16"/>
    </location>
</feature>
<proteinExistence type="inferred from homology"/>
<feature type="transmembrane region" description="Helical" evidence="10">
    <location>
        <begin position="220"/>
        <end position="241"/>
    </location>
</feature>
<dbReference type="FunFam" id="1.20.1740.10:FF:000001">
    <property type="entry name" value="Amino acid permease"/>
    <property type="match status" value="1"/>
</dbReference>
<feature type="transmembrane region" description="Helical" evidence="10">
    <location>
        <begin position="66"/>
        <end position="88"/>
    </location>
</feature>
<feature type="transmembrane region" description="Helical" evidence="10">
    <location>
        <begin position="449"/>
        <end position="467"/>
    </location>
</feature>
<name>A0A7J5B2K3_9MICO</name>
<keyword evidence="7 10" id="KW-1133">Transmembrane helix</keyword>
<sequence length="486" mass="51818">MTAAGSAEPAASATADGTGGSVSPPATGLERGLSNRHIQLIAIGGAIGTGLFLGSGIGIHKAGPSILLVYVVVGAMLFVMMRAMGELLLSNLGYRTFQDFAADYLGEWARFFIGWTYWLCLISIATADMVGVQTYARFWWPDLPGWVPMLVAVAFVLALNLIAVQAFGEAEFWFALIKVVTILGLIVVGLFLIVTSFTAPNGDTASVTHLWDDGGFFPNGFMGFLGGFQIAIFAFAGIELVGTTAAEAKDPEKNLPRAINQVPLRILFFYVLALGVIMCVTPWSEIDPSESPFVALFLLIGLGGAAALINAVVMTSAVSAANSGFFSSSRMAYGLATTRQAPTVFGKLTRTAVPGNALLLSCGVVLLGGSLGLIFDDAFQLVTAVSSILFIFVWSMILASYLVYRRRRPELHAASAYRLRFGVPLTWVVLGFFAFMLVVLGLFEDTRGPLLLTPVWFVILGIAWMLVRRRAGRVAASGGPEGTPRA</sequence>
<evidence type="ECO:0000259" key="11">
    <source>
        <dbReference type="Pfam" id="PF00324"/>
    </source>
</evidence>
<feature type="transmembrane region" description="Helical" evidence="10">
    <location>
        <begin position="179"/>
        <end position="200"/>
    </location>
</feature>
<dbReference type="GO" id="GO:0005886">
    <property type="term" value="C:plasma membrane"/>
    <property type="evidence" value="ECO:0007669"/>
    <property type="project" value="UniProtKB-SubCell"/>
</dbReference>
<dbReference type="PROSITE" id="PS00218">
    <property type="entry name" value="AMINO_ACID_PERMEASE_1"/>
    <property type="match status" value="1"/>
</dbReference>
<keyword evidence="6" id="KW-0029">Amino-acid transport</keyword>
<evidence type="ECO:0000256" key="1">
    <source>
        <dbReference type="ARBA" id="ARBA00004651"/>
    </source>
</evidence>
<evidence type="ECO:0000313" key="13">
    <source>
        <dbReference type="Proteomes" id="UP000490386"/>
    </source>
</evidence>
<dbReference type="OrthoDB" id="5297508at2"/>
<protein>
    <submittedName>
        <fullName evidence="12">Amino acid permease</fullName>
    </submittedName>
</protein>
<keyword evidence="3" id="KW-0813">Transport</keyword>
<keyword evidence="8 10" id="KW-0472">Membrane</keyword>
<comment type="caution">
    <text evidence="12">The sequence shown here is derived from an EMBL/GenBank/DDBJ whole genome shotgun (WGS) entry which is preliminary data.</text>
</comment>
<feature type="transmembrane region" description="Helical" evidence="10">
    <location>
        <begin position="357"/>
        <end position="375"/>
    </location>
</feature>
<feature type="transmembrane region" description="Helical" evidence="10">
    <location>
        <begin position="146"/>
        <end position="167"/>
    </location>
</feature>
<organism evidence="12 13">
    <name type="scientific">Pseudoclavibacter terrae</name>
    <dbReference type="NCBI Taxonomy" id="1530195"/>
    <lineage>
        <taxon>Bacteria</taxon>
        <taxon>Bacillati</taxon>
        <taxon>Actinomycetota</taxon>
        <taxon>Actinomycetes</taxon>
        <taxon>Micrococcales</taxon>
        <taxon>Microbacteriaceae</taxon>
        <taxon>Pseudoclavibacter</taxon>
    </lineage>
</organism>
<evidence type="ECO:0000256" key="5">
    <source>
        <dbReference type="ARBA" id="ARBA00022692"/>
    </source>
</evidence>
<accession>A0A7J5B2K3</accession>
<comment type="subcellular location">
    <subcellularLocation>
        <location evidence="1">Cell membrane</location>
        <topology evidence="1">Multi-pass membrane protein</topology>
    </subcellularLocation>
</comment>
<dbReference type="EMBL" id="WBJX01000002">
    <property type="protein sequence ID" value="KAB1638221.1"/>
    <property type="molecule type" value="Genomic_DNA"/>
</dbReference>
<dbReference type="InterPro" id="IPR004841">
    <property type="entry name" value="AA-permease/SLC12A_dom"/>
</dbReference>
<feature type="transmembrane region" description="Helical" evidence="10">
    <location>
        <begin position="262"/>
        <end position="283"/>
    </location>
</feature>
<dbReference type="RefSeq" id="WP_151423310.1">
    <property type="nucleotide sequence ID" value="NZ_WBJX01000002.1"/>
</dbReference>
<evidence type="ECO:0000256" key="4">
    <source>
        <dbReference type="ARBA" id="ARBA00022475"/>
    </source>
</evidence>
<dbReference type="PANTHER" id="PTHR43495:SF2">
    <property type="entry name" value="D-SERINE_D-ALANINE_GLYCINE TRANSPORTER"/>
    <property type="match status" value="1"/>
</dbReference>
<keyword evidence="13" id="KW-1185">Reference proteome</keyword>
<dbReference type="GO" id="GO:0006865">
    <property type="term" value="P:amino acid transport"/>
    <property type="evidence" value="ECO:0007669"/>
    <property type="project" value="UniProtKB-KW"/>
</dbReference>
<gene>
    <name evidence="12" type="ORF">F8O03_07415</name>
</gene>
<dbReference type="InterPro" id="IPR004840">
    <property type="entry name" value="Amino_acid_permease_CS"/>
</dbReference>
<evidence type="ECO:0000256" key="6">
    <source>
        <dbReference type="ARBA" id="ARBA00022970"/>
    </source>
</evidence>
<feature type="transmembrane region" description="Helical" evidence="10">
    <location>
        <begin position="295"/>
        <end position="321"/>
    </location>
</feature>
<feature type="transmembrane region" description="Helical" evidence="10">
    <location>
        <begin position="108"/>
        <end position="126"/>
    </location>
</feature>
<dbReference type="Proteomes" id="UP000490386">
    <property type="component" value="Unassembled WGS sequence"/>
</dbReference>
<dbReference type="PANTHER" id="PTHR43495">
    <property type="entry name" value="GABA PERMEASE"/>
    <property type="match status" value="1"/>
</dbReference>
<dbReference type="Pfam" id="PF00324">
    <property type="entry name" value="AA_permease"/>
    <property type="match status" value="1"/>
</dbReference>
<dbReference type="Gene3D" id="1.20.1740.10">
    <property type="entry name" value="Amino acid/polyamine transporter I"/>
    <property type="match status" value="1"/>
</dbReference>
<reference evidence="12 13" key="1">
    <citation type="submission" date="2019-09" db="EMBL/GenBank/DDBJ databases">
        <title>Phylogeny of genus Pseudoclavibacter and closely related genus.</title>
        <authorList>
            <person name="Li Y."/>
        </authorList>
    </citation>
    <scope>NUCLEOTIDE SEQUENCE [LARGE SCALE GENOMIC DNA]</scope>
    <source>
        <strain evidence="12 13">THG-MD12</strain>
    </source>
</reference>
<feature type="transmembrane region" description="Helical" evidence="10">
    <location>
        <begin position="381"/>
        <end position="404"/>
    </location>
</feature>
<evidence type="ECO:0000256" key="3">
    <source>
        <dbReference type="ARBA" id="ARBA00022448"/>
    </source>
</evidence>
<feature type="domain" description="Amino acid permease/ SLC12A" evidence="11">
    <location>
        <begin position="37"/>
        <end position="470"/>
    </location>
</feature>
<feature type="transmembrane region" description="Helical" evidence="10">
    <location>
        <begin position="425"/>
        <end position="443"/>
    </location>
</feature>